<accession>A0A426Y782</accession>
<dbReference type="Proteomes" id="UP000287651">
    <property type="component" value="Unassembled WGS sequence"/>
</dbReference>
<evidence type="ECO:0000256" key="1">
    <source>
        <dbReference type="SAM" id="MobiDB-lite"/>
    </source>
</evidence>
<reference evidence="2 3" key="1">
    <citation type="journal article" date="2014" name="Agronomy (Basel)">
        <title>A Draft Genome Sequence for Ensete ventricosum, the Drought-Tolerant Tree Against Hunger.</title>
        <authorList>
            <person name="Harrison J."/>
            <person name="Moore K.A."/>
            <person name="Paszkiewicz K."/>
            <person name="Jones T."/>
            <person name="Grant M."/>
            <person name="Ambacheew D."/>
            <person name="Muzemil S."/>
            <person name="Studholme D.J."/>
        </authorList>
    </citation>
    <scope>NUCLEOTIDE SEQUENCE [LARGE SCALE GENOMIC DNA]</scope>
</reference>
<name>A0A426Y782_ENSVE</name>
<sequence>MAQPLARGRLVAAKAPLQRGGQLRPGPLQGVATRRGNSRTQARPAAAKPQSGCKGLSQRACKGVAVA</sequence>
<protein>
    <submittedName>
        <fullName evidence="2">Uncharacterized protein</fullName>
    </submittedName>
</protein>
<gene>
    <name evidence="2" type="ORF">B296_00042188</name>
</gene>
<dbReference type="AlphaFoldDB" id="A0A426Y782"/>
<proteinExistence type="predicted"/>
<evidence type="ECO:0000313" key="3">
    <source>
        <dbReference type="Proteomes" id="UP000287651"/>
    </source>
</evidence>
<evidence type="ECO:0000313" key="2">
    <source>
        <dbReference type="EMBL" id="RRT47583.1"/>
    </source>
</evidence>
<feature type="region of interest" description="Disordered" evidence="1">
    <location>
        <begin position="1"/>
        <end position="58"/>
    </location>
</feature>
<dbReference type="EMBL" id="AMZH03014474">
    <property type="protein sequence ID" value="RRT47583.1"/>
    <property type="molecule type" value="Genomic_DNA"/>
</dbReference>
<organism evidence="2 3">
    <name type="scientific">Ensete ventricosum</name>
    <name type="common">Abyssinian banana</name>
    <name type="synonym">Musa ensete</name>
    <dbReference type="NCBI Taxonomy" id="4639"/>
    <lineage>
        <taxon>Eukaryota</taxon>
        <taxon>Viridiplantae</taxon>
        <taxon>Streptophyta</taxon>
        <taxon>Embryophyta</taxon>
        <taxon>Tracheophyta</taxon>
        <taxon>Spermatophyta</taxon>
        <taxon>Magnoliopsida</taxon>
        <taxon>Liliopsida</taxon>
        <taxon>Zingiberales</taxon>
        <taxon>Musaceae</taxon>
        <taxon>Ensete</taxon>
    </lineage>
</organism>
<comment type="caution">
    <text evidence="2">The sequence shown here is derived from an EMBL/GenBank/DDBJ whole genome shotgun (WGS) entry which is preliminary data.</text>
</comment>